<evidence type="ECO:0000256" key="1">
    <source>
        <dbReference type="SAM" id="Phobius"/>
    </source>
</evidence>
<organism evidence="2 3">
    <name type="scientific">Streblomastix strix</name>
    <dbReference type="NCBI Taxonomy" id="222440"/>
    <lineage>
        <taxon>Eukaryota</taxon>
        <taxon>Metamonada</taxon>
        <taxon>Preaxostyla</taxon>
        <taxon>Oxymonadida</taxon>
        <taxon>Streblomastigidae</taxon>
        <taxon>Streblomastix</taxon>
    </lineage>
</organism>
<evidence type="ECO:0000313" key="3">
    <source>
        <dbReference type="Proteomes" id="UP000324800"/>
    </source>
</evidence>
<name>A0A5J4T976_9EUKA</name>
<evidence type="ECO:0000313" key="2">
    <source>
        <dbReference type="EMBL" id="KAA6354261.1"/>
    </source>
</evidence>
<dbReference type="Proteomes" id="UP000324800">
    <property type="component" value="Unassembled WGS sequence"/>
</dbReference>
<sequence>FQDATKRPSAKDLLDTDLMKSRALIENLKIQKGLAEDRTFEAEEKAEITDSINQNLQKELNKMKSKHVSDAVIMFFIFATLITFVAIWIITYKSNTKIGISLKEANERINILEKPNLILLQMAKILKQPVIGSEEEQEEIRRQKKEICALINSSLYKKEDNELRKKIINSGIAKALIAMQL</sequence>
<feature type="transmembrane region" description="Helical" evidence="1">
    <location>
        <begin position="71"/>
        <end position="90"/>
    </location>
</feature>
<proteinExistence type="predicted"/>
<dbReference type="AlphaFoldDB" id="A0A5J4T976"/>
<accession>A0A5J4T976</accession>
<feature type="non-terminal residue" evidence="2">
    <location>
        <position position="1"/>
    </location>
</feature>
<reference evidence="2 3" key="1">
    <citation type="submission" date="2019-03" db="EMBL/GenBank/DDBJ databases">
        <title>Single cell metagenomics reveals metabolic interactions within the superorganism composed of flagellate Streblomastix strix and complex community of Bacteroidetes bacteria on its surface.</title>
        <authorList>
            <person name="Treitli S.C."/>
            <person name="Kolisko M."/>
            <person name="Husnik F."/>
            <person name="Keeling P."/>
            <person name="Hampl V."/>
        </authorList>
    </citation>
    <scope>NUCLEOTIDE SEQUENCE [LARGE SCALE GENOMIC DNA]</scope>
    <source>
        <strain evidence="2">ST1C</strain>
    </source>
</reference>
<keyword evidence="1" id="KW-0472">Membrane</keyword>
<keyword evidence="1" id="KW-0812">Transmembrane</keyword>
<protein>
    <submittedName>
        <fullName evidence="2">Uncharacterized protein</fullName>
    </submittedName>
</protein>
<dbReference type="EMBL" id="SNRW01036624">
    <property type="protein sequence ID" value="KAA6354261.1"/>
    <property type="molecule type" value="Genomic_DNA"/>
</dbReference>
<comment type="caution">
    <text evidence="2">The sequence shown here is derived from an EMBL/GenBank/DDBJ whole genome shotgun (WGS) entry which is preliminary data.</text>
</comment>
<keyword evidence="1" id="KW-1133">Transmembrane helix</keyword>
<gene>
    <name evidence="2" type="ORF">EZS28_050212</name>
</gene>